<feature type="compositionally biased region" description="Low complexity" evidence="1">
    <location>
        <begin position="49"/>
        <end position="63"/>
    </location>
</feature>
<proteinExistence type="predicted"/>
<feature type="region of interest" description="Disordered" evidence="1">
    <location>
        <begin position="49"/>
        <end position="69"/>
    </location>
</feature>
<evidence type="ECO:0000256" key="1">
    <source>
        <dbReference type="SAM" id="MobiDB-lite"/>
    </source>
</evidence>
<sequence>MEICIAVADWARGPVTSDPGVPGGESTGATPHLGLRTRHRHAVAWSRCARGPTGRRPGRARSGVGAGWG</sequence>
<gene>
    <name evidence="2" type="ORF">D0C37_19395</name>
</gene>
<evidence type="ECO:0000313" key="2">
    <source>
        <dbReference type="EMBL" id="AXQ56540.1"/>
    </source>
</evidence>
<organism evidence="2 3">
    <name type="scientific">Streptomyces koyangensis</name>
    <dbReference type="NCBI Taxonomy" id="188770"/>
    <lineage>
        <taxon>Bacteria</taxon>
        <taxon>Bacillati</taxon>
        <taxon>Actinomycetota</taxon>
        <taxon>Actinomycetes</taxon>
        <taxon>Kitasatosporales</taxon>
        <taxon>Streptomycetaceae</taxon>
        <taxon>Streptomyces</taxon>
        <taxon>Streptomyces aurantiacus group</taxon>
    </lineage>
</organism>
<dbReference type="KEGG" id="sky:D0C37_19395"/>
<dbReference type="Proteomes" id="UP000259636">
    <property type="component" value="Chromosome"/>
</dbReference>
<name>A0A385DEW6_9ACTN</name>
<dbReference type="EMBL" id="CP031742">
    <property type="protein sequence ID" value="AXQ56540.1"/>
    <property type="molecule type" value="Genomic_DNA"/>
</dbReference>
<accession>A0A385DEW6</accession>
<reference evidence="2 3" key="1">
    <citation type="submission" date="2018-08" db="EMBL/GenBank/DDBJ databases">
        <authorList>
            <person name="Ferrada E.E."/>
            <person name="Latorre B.A."/>
        </authorList>
    </citation>
    <scope>NUCLEOTIDE SEQUENCE [LARGE SCALE GENOMIC DNA]</scope>
    <source>
        <strain evidence="2 3">VK-A60T</strain>
    </source>
</reference>
<protein>
    <submittedName>
        <fullName evidence="2">Uncharacterized protein</fullName>
    </submittedName>
</protein>
<evidence type="ECO:0000313" key="3">
    <source>
        <dbReference type="Proteomes" id="UP000259636"/>
    </source>
</evidence>
<dbReference type="AlphaFoldDB" id="A0A385DEW6"/>